<dbReference type="GeneID" id="85451896"/>
<dbReference type="AlphaFoldDB" id="A0AAJ0ASG0"/>
<comment type="caution">
    <text evidence="1">The sequence shown here is derived from an EMBL/GenBank/DDBJ whole genome shotgun (WGS) entry which is preliminary data.</text>
</comment>
<dbReference type="RefSeq" id="XP_060433233.1">
    <property type="nucleotide sequence ID" value="XM_060567370.1"/>
</dbReference>
<accession>A0AAJ0ASG0</accession>
<dbReference type="EMBL" id="JAHMHR010000008">
    <property type="protein sequence ID" value="KAK1689538.1"/>
    <property type="molecule type" value="Genomic_DNA"/>
</dbReference>
<evidence type="ECO:0000313" key="2">
    <source>
        <dbReference type="Proteomes" id="UP001224890"/>
    </source>
</evidence>
<reference evidence="1" key="1">
    <citation type="submission" date="2021-06" db="EMBL/GenBank/DDBJ databases">
        <title>Comparative genomics, transcriptomics and evolutionary studies reveal genomic signatures of adaptation to plant cell wall in hemibiotrophic fungi.</title>
        <authorList>
            <consortium name="DOE Joint Genome Institute"/>
            <person name="Baroncelli R."/>
            <person name="Diaz J.F."/>
            <person name="Benocci T."/>
            <person name="Peng M."/>
            <person name="Battaglia E."/>
            <person name="Haridas S."/>
            <person name="Andreopoulos W."/>
            <person name="Labutti K."/>
            <person name="Pangilinan J."/>
            <person name="Floch G.L."/>
            <person name="Makela M.R."/>
            <person name="Henrissat B."/>
            <person name="Grigoriev I.V."/>
            <person name="Crouch J.A."/>
            <person name="De Vries R.P."/>
            <person name="Sukno S.A."/>
            <person name="Thon M.R."/>
        </authorList>
    </citation>
    <scope>NUCLEOTIDE SEQUENCE</scope>
    <source>
        <strain evidence="1">CBS 193.32</strain>
    </source>
</reference>
<evidence type="ECO:0000313" key="1">
    <source>
        <dbReference type="EMBL" id="KAK1689538.1"/>
    </source>
</evidence>
<dbReference type="Proteomes" id="UP001224890">
    <property type="component" value="Unassembled WGS sequence"/>
</dbReference>
<gene>
    <name evidence="1" type="ORF">BDP55DRAFT_410934</name>
</gene>
<keyword evidence="2" id="KW-1185">Reference proteome</keyword>
<sequence>MNVDQASPNPRTCSSFIHGIPTEIPWLATHPQQVIDSQVVNFSWQLGHRATPLHPQTGATLLHARPPRSRLNRLSTAKSSRANFCDVRLAQCTFPFNCTGLDSGALTETSSGTPPALHSSSILGFFESPDPPANTRCSWETLPSHPYCSLFFGYLGFLFSTIELAFSHTNVARIRSWCWCRPVTSSHPCTIDYRSLR</sequence>
<organism evidence="1 2">
    <name type="scientific">Colletotrichum godetiae</name>
    <dbReference type="NCBI Taxonomy" id="1209918"/>
    <lineage>
        <taxon>Eukaryota</taxon>
        <taxon>Fungi</taxon>
        <taxon>Dikarya</taxon>
        <taxon>Ascomycota</taxon>
        <taxon>Pezizomycotina</taxon>
        <taxon>Sordariomycetes</taxon>
        <taxon>Hypocreomycetidae</taxon>
        <taxon>Glomerellales</taxon>
        <taxon>Glomerellaceae</taxon>
        <taxon>Colletotrichum</taxon>
        <taxon>Colletotrichum acutatum species complex</taxon>
    </lineage>
</organism>
<name>A0AAJ0ASG0_9PEZI</name>
<protein>
    <submittedName>
        <fullName evidence="1">Uncharacterized protein</fullName>
    </submittedName>
</protein>
<proteinExistence type="predicted"/>